<dbReference type="EMBL" id="JAAFYZ010000039">
    <property type="protein sequence ID" value="MBS2548003.1"/>
    <property type="molecule type" value="Genomic_DNA"/>
</dbReference>
<evidence type="ECO:0008006" key="3">
    <source>
        <dbReference type="Google" id="ProtNLM"/>
    </source>
</evidence>
<comment type="caution">
    <text evidence="1">The sequence shown here is derived from an EMBL/GenBank/DDBJ whole genome shotgun (WGS) entry which is preliminary data.</text>
</comment>
<dbReference type="InterPro" id="IPR029017">
    <property type="entry name" value="Enolase-like_N"/>
</dbReference>
<sequence length="384" mass="39971">MKPTDVRIVAAVPSFRQVPFAVPLTLSSGPITGLTEATVTVSVEARNGRTANGVGSVLLSHPWAGGTDDAMRATVRGLAAALPAFGTADPLQHGARLLDLVARSSGPRLAAEVAAGPVDQAVHDAWARAAGLSAYRMYDERFLNADLGAYLGPDFAGSWPGDQLSATPATTLPVQHVLGVAEPAADAAGRHWVKLKLTGRVDADIARVRAVAAHGARISLDPNEAYTGAADLARLLSSVRAEYAGHVEYVEQPVPRGAPGPGAAGPLPVLADEGLPDPRELDALTGWDGIVVKTCRGQSSALLAYCWARKRRRFVVQQDLTHVGPALAHAAVFAAHCSYSVPAFECNSLQYAPAGNAELSVERPGLVTERDGCLEVSASGVGIR</sequence>
<keyword evidence="2" id="KW-1185">Reference proteome</keyword>
<organism evidence="1 2">
    <name type="scientific">Catenulispora pinistramenti</name>
    <dbReference type="NCBI Taxonomy" id="2705254"/>
    <lineage>
        <taxon>Bacteria</taxon>
        <taxon>Bacillati</taxon>
        <taxon>Actinomycetota</taxon>
        <taxon>Actinomycetes</taxon>
        <taxon>Catenulisporales</taxon>
        <taxon>Catenulisporaceae</taxon>
        <taxon>Catenulispora</taxon>
    </lineage>
</organism>
<name>A0ABS5KPM3_9ACTN</name>
<accession>A0ABS5KPM3</accession>
<evidence type="ECO:0000313" key="1">
    <source>
        <dbReference type="EMBL" id="MBS2548003.1"/>
    </source>
</evidence>
<dbReference type="Gene3D" id="3.30.390.10">
    <property type="entry name" value="Enolase-like, N-terminal domain"/>
    <property type="match status" value="1"/>
</dbReference>
<dbReference type="RefSeq" id="WP_212009582.1">
    <property type="nucleotide sequence ID" value="NZ_JAAFYZ010000039.1"/>
</dbReference>
<dbReference type="SUPFAM" id="SSF54826">
    <property type="entry name" value="Enolase N-terminal domain-like"/>
    <property type="match status" value="1"/>
</dbReference>
<protein>
    <recommendedName>
        <fullName evidence="3">Mandelate racemase/muconate lactonizing protein</fullName>
    </recommendedName>
</protein>
<reference evidence="1 2" key="1">
    <citation type="submission" date="2020-02" db="EMBL/GenBank/DDBJ databases">
        <title>Acidophilic actinobacteria isolated from forest soil.</title>
        <authorList>
            <person name="Golinska P."/>
        </authorList>
    </citation>
    <scope>NUCLEOTIDE SEQUENCE [LARGE SCALE GENOMIC DNA]</scope>
    <source>
        <strain evidence="1 2">NL8</strain>
    </source>
</reference>
<dbReference type="InterPro" id="IPR036849">
    <property type="entry name" value="Enolase-like_C_sf"/>
</dbReference>
<dbReference type="Gene3D" id="3.20.20.120">
    <property type="entry name" value="Enolase-like C-terminal domain"/>
    <property type="match status" value="1"/>
</dbReference>
<evidence type="ECO:0000313" key="2">
    <source>
        <dbReference type="Proteomes" id="UP000730482"/>
    </source>
</evidence>
<dbReference type="Proteomes" id="UP000730482">
    <property type="component" value="Unassembled WGS sequence"/>
</dbReference>
<gene>
    <name evidence="1" type="ORF">KGQ19_14125</name>
</gene>
<proteinExistence type="predicted"/>
<dbReference type="SUPFAM" id="SSF51604">
    <property type="entry name" value="Enolase C-terminal domain-like"/>
    <property type="match status" value="1"/>
</dbReference>